<dbReference type="Proteomes" id="UP001565243">
    <property type="component" value="Unassembled WGS sequence"/>
</dbReference>
<keyword evidence="1" id="KW-1133">Transmembrane helix</keyword>
<sequence length="97" mass="11456">MDNVDLSKLSEKERIYVERMSEGEGWTIHETLRRLLRVFKVVLLMVFIITAIGVVEFIRSDNGSFYSYLFVYFIVLVVFYFMAPVKLGAKIIYYKLI</sequence>
<organism evidence="2 3">
    <name type="scientific">Erwinia aeris</name>
    <dbReference type="NCBI Taxonomy" id="3239803"/>
    <lineage>
        <taxon>Bacteria</taxon>
        <taxon>Pseudomonadati</taxon>
        <taxon>Pseudomonadota</taxon>
        <taxon>Gammaproteobacteria</taxon>
        <taxon>Enterobacterales</taxon>
        <taxon>Erwiniaceae</taxon>
        <taxon>Erwinia</taxon>
    </lineage>
</organism>
<name>A0ABV4E6Q1_9GAMM</name>
<keyword evidence="1" id="KW-0472">Membrane</keyword>
<accession>A0ABV4E6Q1</accession>
<protein>
    <submittedName>
        <fullName evidence="2">Uncharacterized protein</fullName>
    </submittedName>
</protein>
<gene>
    <name evidence="2" type="ORF">AB6T85_09120</name>
</gene>
<reference evidence="2 3" key="1">
    <citation type="submission" date="2024-07" db="EMBL/GenBank/DDBJ databases">
        <authorList>
            <person name="Hebao G."/>
        </authorList>
    </citation>
    <scope>NUCLEOTIDE SEQUENCE [LARGE SCALE GENOMIC DNA]</scope>
    <source>
        <strain evidence="2 3">ACCC 02193</strain>
    </source>
</reference>
<dbReference type="RefSeq" id="WP_253456654.1">
    <property type="nucleotide sequence ID" value="NZ_JBGFFX010000004.1"/>
</dbReference>
<proteinExistence type="predicted"/>
<comment type="caution">
    <text evidence="2">The sequence shown here is derived from an EMBL/GenBank/DDBJ whole genome shotgun (WGS) entry which is preliminary data.</text>
</comment>
<evidence type="ECO:0000256" key="1">
    <source>
        <dbReference type="SAM" id="Phobius"/>
    </source>
</evidence>
<evidence type="ECO:0000313" key="3">
    <source>
        <dbReference type="Proteomes" id="UP001565243"/>
    </source>
</evidence>
<feature type="transmembrane region" description="Helical" evidence="1">
    <location>
        <begin position="65"/>
        <end position="83"/>
    </location>
</feature>
<dbReference type="EMBL" id="JBGFFX010000004">
    <property type="protein sequence ID" value="MEY8770586.1"/>
    <property type="molecule type" value="Genomic_DNA"/>
</dbReference>
<feature type="transmembrane region" description="Helical" evidence="1">
    <location>
        <begin position="38"/>
        <end position="59"/>
    </location>
</feature>
<evidence type="ECO:0000313" key="2">
    <source>
        <dbReference type="EMBL" id="MEY8770586.1"/>
    </source>
</evidence>
<keyword evidence="3" id="KW-1185">Reference proteome</keyword>
<keyword evidence="1" id="KW-0812">Transmembrane</keyword>